<protein>
    <recommendedName>
        <fullName evidence="4">Zinc finger GRF-type domain-containing protein</fullName>
    </recommendedName>
</protein>
<dbReference type="EMBL" id="CAJEUB010000047">
    <property type="protein sequence ID" value="CAD1847316.1"/>
    <property type="molecule type" value="Genomic_DNA"/>
</dbReference>
<dbReference type="AlphaFoldDB" id="A0A6V7QX66"/>
<dbReference type="PANTHER" id="PTHR33248">
    <property type="entry name" value="ZINC ION-BINDING PROTEIN"/>
    <property type="match status" value="1"/>
</dbReference>
<reference evidence="3" key="1">
    <citation type="submission" date="2020-07" db="EMBL/GenBank/DDBJ databases">
        <authorList>
            <person name="Lin J."/>
        </authorList>
    </citation>
    <scope>NUCLEOTIDE SEQUENCE</scope>
</reference>
<evidence type="ECO:0000256" key="2">
    <source>
        <dbReference type="SAM" id="Phobius"/>
    </source>
</evidence>
<name>A0A6V7QX66_ANACO</name>
<keyword evidence="2" id="KW-1133">Transmembrane helix</keyword>
<feature type="region of interest" description="Disordered" evidence="1">
    <location>
        <begin position="1"/>
        <end position="21"/>
    </location>
</feature>
<organism evidence="3">
    <name type="scientific">Ananas comosus var. bracteatus</name>
    <name type="common">red pineapple</name>
    <dbReference type="NCBI Taxonomy" id="296719"/>
    <lineage>
        <taxon>Eukaryota</taxon>
        <taxon>Viridiplantae</taxon>
        <taxon>Streptophyta</taxon>
        <taxon>Embryophyta</taxon>
        <taxon>Tracheophyta</taxon>
        <taxon>Spermatophyta</taxon>
        <taxon>Magnoliopsida</taxon>
        <taxon>Liliopsida</taxon>
        <taxon>Poales</taxon>
        <taxon>Bromeliaceae</taxon>
        <taxon>Bromelioideae</taxon>
        <taxon>Ananas</taxon>
    </lineage>
</organism>
<evidence type="ECO:0008006" key="4">
    <source>
        <dbReference type="Google" id="ProtNLM"/>
    </source>
</evidence>
<accession>A0A6V7QX66</accession>
<proteinExistence type="predicted"/>
<feature type="transmembrane region" description="Helical" evidence="2">
    <location>
        <begin position="174"/>
        <end position="196"/>
    </location>
</feature>
<evidence type="ECO:0000313" key="3">
    <source>
        <dbReference type="EMBL" id="CAD1847316.1"/>
    </source>
</evidence>
<feature type="compositionally biased region" description="Basic and acidic residues" evidence="1">
    <location>
        <begin position="1"/>
        <end position="10"/>
    </location>
</feature>
<gene>
    <name evidence="3" type="ORF">CB5_LOCUS30527</name>
</gene>
<keyword evidence="2" id="KW-0812">Transmembrane</keyword>
<keyword evidence="2" id="KW-0472">Membrane</keyword>
<sequence length="203" mass="23240">MSRLSPDCKRMSTGPIEGPPGGIVFDPKAISNQGLLDQTLFHLPPPTTTYYQHPNPTFFIHRLKTQKHHLFALSSSPPTSSKLSFSYKLRHGCLTIRDPEIFCGESAQIKTSWIDSNPRRRFLGCKNYEVVGACGFFQWFDPPVGDRAEVIITRLLRKSSKMEDELKQVKNRRICLWFFLVLSWILIWILFCSLMSTEGCKGN</sequence>
<evidence type="ECO:0000256" key="1">
    <source>
        <dbReference type="SAM" id="MobiDB-lite"/>
    </source>
</evidence>